<reference evidence="12" key="1">
    <citation type="journal article" date="2023" name="Plant J.">
        <title>Genome sequences and population genomics provide insights into the demographic history, inbreeding, and mutation load of two 'living fossil' tree species of Dipteronia.</title>
        <authorList>
            <person name="Feng Y."/>
            <person name="Comes H.P."/>
            <person name="Chen J."/>
            <person name="Zhu S."/>
            <person name="Lu R."/>
            <person name="Zhang X."/>
            <person name="Li P."/>
            <person name="Qiu J."/>
            <person name="Olsen K.M."/>
            <person name="Qiu Y."/>
        </authorList>
    </citation>
    <scope>NUCLEOTIDE SEQUENCE</scope>
    <source>
        <strain evidence="12">NBL</strain>
    </source>
</reference>
<evidence type="ECO:0000256" key="7">
    <source>
        <dbReference type="ARBA" id="ARBA00023180"/>
    </source>
</evidence>
<keyword evidence="6" id="KW-1015">Disulfide bond</keyword>
<evidence type="ECO:0000256" key="5">
    <source>
        <dbReference type="ARBA" id="ARBA00022729"/>
    </source>
</evidence>
<keyword evidence="4" id="KW-0472">Membrane</keyword>
<dbReference type="Proteomes" id="UP001281410">
    <property type="component" value="Unassembled WGS sequence"/>
</dbReference>
<dbReference type="GO" id="GO:0005886">
    <property type="term" value="C:plasma membrane"/>
    <property type="evidence" value="ECO:0007669"/>
    <property type="project" value="UniProtKB-SubCell"/>
</dbReference>
<keyword evidence="4" id="KW-0336">GPI-anchor</keyword>
<keyword evidence="8" id="KW-0449">Lipoprotein</keyword>
<accession>A0AAE0AWD1</accession>
<keyword evidence="13" id="KW-1185">Reference proteome</keyword>
<dbReference type="AlphaFoldDB" id="A0AAE0AWD1"/>
<dbReference type="CDD" id="cd00010">
    <property type="entry name" value="AAI_LTSS"/>
    <property type="match status" value="1"/>
</dbReference>
<name>A0AAE0AWD1_9ROSI</name>
<evidence type="ECO:0000256" key="9">
    <source>
        <dbReference type="SAM" id="MobiDB-lite"/>
    </source>
</evidence>
<evidence type="ECO:0000313" key="13">
    <source>
        <dbReference type="Proteomes" id="UP001281410"/>
    </source>
</evidence>
<organism evidence="12 13">
    <name type="scientific">Dipteronia sinensis</name>
    <dbReference type="NCBI Taxonomy" id="43782"/>
    <lineage>
        <taxon>Eukaryota</taxon>
        <taxon>Viridiplantae</taxon>
        <taxon>Streptophyta</taxon>
        <taxon>Embryophyta</taxon>
        <taxon>Tracheophyta</taxon>
        <taxon>Spermatophyta</taxon>
        <taxon>Magnoliopsida</taxon>
        <taxon>eudicotyledons</taxon>
        <taxon>Gunneridae</taxon>
        <taxon>Pentapetalae</taxon>
        <taxon>rosids</taxon>
        <taxon>malvids</taxon>
        <taxon>Sapindales</taxon>
        <taxon>Sapindaceae</taxon>
        <taxon>Hippocastanoideae</taxon>
        <taxon>Acereae</taxon>
        <taxon>Dipteronia</taxon>
    </lineage>
</organism>
<evidence type="ECO:0000256" key="1">
    <source>
        <dbReference type="ARBA" id="ARBA00004609"/>
    </source>
</evidence>
<evidence type="ECO:0000313" key="12">
    <source>
        <dbReference type="EMBL" id="KAK3224832.1"/>
    </source>
</evidence>
<dbReference type="GO" id="GO:0098552">
    <property type="term" value="C:side of membrane"/>
    <property type="evidence" value="ECO:0007669"/>
    <property type="project" value="UniProtKB-KW"/>
</dbReference>
<dbReference type="InterPro" id="IPR043325">
    <property type="entry name" value="LTSS"/>
</dbReference>
<dbReference type="EMBL" id="JANJYJ010000002">
    <property type="protein sequence ID" value="KAK3224832.1"/>
    <property type="molecule type" value="Genomic_DNA"/>
</dbReference>
<feature type="signal peptide" evidence="10">
    <location>
        <begin position="1"/>
        <end position="29"/>
    </location>
</feature>
<keyword evidence="7" id="KW-0325">Glycoprotein</keyword>
<feature type="region of interest" description="Disordered" evidence="9">
    <location>
        <begin position="108"/>
        <end position="128"/>
    </location>
</feature>
<evidence type="ECO:0000256" key="10">
    <source>
        <dbReference type="SAM" id="SignalP"/>
    </source>
</evidence>
<gene>
    <name evidence="12" type="ORF">Dsin_004694</name>
</gene>
<evidence type="ECO:0000259" key="11">
    <source>
        <dbReference type="Pfam" id="PF14368"/>
    </source>
</evidence>
<protein>
    <recommendedName>
        <fullName evidence="11">Bifunctional inhibitor/plant lipid transfer protein/seed storage helical domain-containing protein</fullName>
    </recommendedName>
</protein>
<dbReference type="Pfam" id="PF14368">
    <property type="entry name" value="LTP_2"/>
    <property type="match status" value="1"/>
</dbReference>
<comment type="similarity">
    <text evidence="2">Belongs to the plant LTP family.</text>
</comment>
<evidence type="ECO:0000256" key="3">
    <source>
        <dbReference type="ARBA" id="ARBA00022475"/>
    </source>
</evidence>
<keyword evidence="3" id="KW-1003">Cell membrane</keyword>
<keyword evidence="5 10" id="KW-0732">Signal</keyword>
<evidence type="ECO:0000256" key="8">
    <source>
        <dbReference type="ARBA" id="ARBA00023288"/>
    </source>
</evidence>
<evidence type="ECO:0000256" key="6">
    <source>
        <dbReference type="ARBA" id="ARBA00023157"/>
    </source>
</evidence>
<feature type="chain" id="PRO_5042102577" description="Bifunctional inhibitor/plant lipid transfer protein/seed storage helical domain-containing protein" evidence="10">
    <location>
        <begin position="30"/>
        <end position="152"/>
    </location>
</feature>
<comment type="subcellular location">
    <subcellularLocation>
        <location evidence="1">Cell membrane</location>
        <topology evidence="1">Lipid-anchor</topology>
        <topology evidence="1">GPI-anchor</topology>
    </subcellularLocation>
</comment>
<feature type="domain" description="Bifunctional inhibitor/plant lipid transfer protein/seed storage helical" evidence="11">
    <location>
        <begin position="18"/>
        <end position="108"/>
    </location>
</feature>
<dbReference type="Gene3D" id="1.10.110.10">
    <property type="entry name" value="Plant lipid-transfer and hydrophobic proteins"/>
    <property type="match status" value="1"/>
</dbReference>
<evidence type="ECO:0000256" key="2">
    <source>
        <dbReference type="ARBA" id="ARBA00009748"/>
    </source>
</evidence>
<evidence type="ECO:0000256" key="4">
    <source>
        <dbReference type="ARBA" id="ARBA00022622"/>
    </source>
</evidence>
<sequence length="152" mass="15904">MAFYMKFSSTAMAAVFVVVVMATTSLTEAQQIPECASKLADCAVFISNSTIKPDTACCKSIADAVANDLSCLCTLYNTPGVLSSFNISVTDALRVSRDCNAGTDLSKCNSTASSPMSPPGVPGRDDNGAGSRVAWTGITSLLLFWASSMMLF</sequence>
<proteinExistence type="inferred from homology"/>
<comment type="caution">
    <text evidence="12">The sequence shown here is derived from an EMBL/GenBank/DDBJ whole genome shotgun (WGS) entry which is preliminary data.</text>
</comment>
<dbReference type="SUPFAM" id="SSF47699">
    <property type="entry name" value="Bifunctional inhibitor/lipid-transfer protein/seed storage 2S albumin"/>
    <property type="match status" value="1"/>
</dbReference>
<dbReference type="PANTHER" id="PTHR33044">
    <property type="entry name" value="BIFUNCTIONAL INHIBITOR/LIPID-TRANSFER PROTEIN/SEED STORAGE 2S ALBUMIN SUPERFAMILY PROTEIN-RELATED"/>
    <property type="match status" value="1"/>
</dbReference>
<dbReference type="InterPro" id="IPR036312">
    <property type="entry name" value="Bifun_inhib/LTP/seed_sf"/>
</dbReference>
<dbReference type="InterPro" id="IPR016140">
    <property type="entry name" value="Bifunc_inhib/LTP/seed_store"/>
</dbReference>